<dbReference type="CDD" id="cd13632">
    <property type="entry name" value="PBP2_Aa-PDT_like"/>
    <property type="match status" value="1"/>
</dbReference>
<dbReference type="GO" id="GO:0009094">
    <property type="term" value="P:L-phenylalanine biosynthetic process"/>
    <property type="evidence" value="ECO:0007669"/>
    <property type="project" value="UniProtKB-UniPathway"/>
</dbReference>
<evidence type="ECO:0000313" key="14">
    <source>
        <dbReference type="Proteomes" id="UP000199051"/>
    </source>
</evidence>
<reference evidence="14" key="1">
    <citation type="submission" date="2016-10" db="EMBL/GenBank/DDBJ databases">
        <authorList>
            <person name="Varghese N."/>
            <person name="Submissions S."/>
        </authorList>
    </citation>
    <scope>NUCLEOTIDE SEQUENCE [LARGE SCALE GENOMIC DNA]</scope>
    <source>
        <strain evidence="14">DSM 44260</strain>
    </source>
</reference>
<evidence type="ECO:0000256" key="10">
    <source>
        <dbReference type="RuleBase" id="RU361254"/>
    </source>
</evidence>
<evidence type="ECO:0000259" key="11">
    <source>
        <dbReference type="PROSITE" id="PS51171"/>
    </source>
</evidence>
<dbReference type="PROSITE" id="PS00857">
    <property type="entry name" value="PREPHENATE_DEHYDR_1"/>
    <property type="match status" value="1"/>
</dbReference>
<evidence type="ECO:0000259" key="12">
    <source>
        <dbReference type="PROSITE" id="PS51671"/>
    </source>
</evidence>
<dbReference type="EC" id="4.2.1.51" evidence="2 10"/>
<dbReference type="PROSITE" id="PS51671">
    <property type="entry name" value="ACT"/>
    <property type="match status" value="1"/>
</dbReference>
<evidence type="ECO:0000256" key="4">
    <source>
        <dbReference type="ARBA" id="ARBA00022605"/>
    </source>
</evidence>
<dbReference type="PROSITE" id="PS00858">
    <property type="entry name" value="PREPHENATE_DEHYDR_2"/>
    <property type="match status" value="1"/>
</dbReference>
<dbReference type="PROSITE" id="PS51171">
    <property type="entry name" value="PREPHENATE_DEHYDR_3"/>
    <property type="match status" value="1"/>
</dbReference>
<evidence type="ECO:0000256" key="8">
    <source>
        <dbReference type="ARBA" id="ARBA00047848"/>
    </source>
</evidence>
<evidence type="ECO:0000256" key="5">
    <source>
        <dbReference type="ARBA" id="ARBA00023141"/>
    </source>
</evidence>
<keyword evidence="4 10" id="KW-0028">Amino-acid biosynthesis</keyword>
<name>A0A1H9P9Q3_9PSEU</name>
<evidence type="ECO:0000256" key="6">
    <source>
        <dbReference type="ARBA" id="ARBA00023222"/>
    </source>
</evidence>
<dbReference type="GO" id="GO:0004664">
    <property type="term" value="F:prephenate dehydratase activity"/>
    <property type="evidence" value="ECO:0007669"/>
    <property type="project" value="UniProtKB-UniRule"/>
</dbReference>
<evidence type="ECO:0000313" key="13">
    <source>
        <dbReference type="EMBL" id="SER44922.1"/>
    </source>
</evidence>
<dbReference type="AlphaFoldDB" id="A0A1H9P9Q3"/>
<dbReference type="EMBL" id="FOGI01000003">
    <property type="protein sequence ID" value="SER44922.1"/>
    <property type="molecule type" value="Genomic_DNA"/>
</dbReference>
<dbReference type="SUPFAM" id="SSF53850">
    <property type="entry name" value="Periplasmic binding protein-like II"/>
    <property type="match status" value="1"/>
</dbReference>
<dbReference type="STRING" id="155974.SAMN04487818_103356"/>
<evidence type="ECO:0000256" key="9">
    <source>
        <dbReference type="PIRSR" id="PIRSR001500-2"/>
    </source>
</evidence>
<dbReference type="InterPro" id="IPR008242">
    <property type="entry name" value="Chor_mutase/pphenate_deHydtase"/>
</dbReference>
<dbReference type="PANTHER" id="PTHR21022:SF19">
    <property type="entry name" value="PREPHENATE DEHYDRATASE-RELATED"/>
    <property type="match status" value="1"/>
</dbReference>
<evidence type="ECO:0000256" key="1">
    <source>
        <dbReference type="ARBA" id="ARBA00004741"/>
    </source>
</evidence>
<dbReference type="NCBIfam" id="NF008865">
    <property type="entry name" value="PRK11898.1"/>
    <property type="match status" value="1"/>
</dbReference>
<keyword evidence="5 10" id="KW-0057">Aromatic amino acid biosynthesis</keyword>
<dbReference type="InterPro" id="IPR018528">
    <property type="entry name" value="Preph_deHydtase_CS"/>
</dbReference>
<dbReference type="InterPro" id="IPR001086">
    <property type="entry name" value="Preph_deHydtase"/>
</dbReference>
<dbReference type="PANTHER" id="PTHR21022">
    <property type="entry name" value="PREPHENATE DEHYDRATASE P PROTEIN"/>
    <property type="match status" value="1"/>
</dbReference>
<dbReference type="Gene3D" id="3.30.70.260">
    <property type="match status" value="1"/>
</dbReference>
<feature type="site" description="Essential for prephenate dehydratase activity" evidence="9">
    <location>
        <position position="184"/>
    </location>
</feature>
<dbReference type="CDD" id="cd04905">
    <property type="entry name" value="ACT_CM-PDT"/>
    <property type="match status" value="1"/>
</dbReference>
<comment type="catalytic activity">
    <reaction evidence="8 10">
        <text>prephenate + H(+) = 3-phenylpyruvate + CO2 + H2O</text>
        <dbReference type="Rhea" id="RHEA:21648"/>
        <dbReference type="ChEBI" id="CHEBI:15377"/>
        <dbReference type="ChEBI" id="CHEBI:15378"/>
        <dbReference type="ChEBI" id="CHEBI:16526"/>
        <dbReference type="ChEBI" id="CHEBI:18005"/>
        <dbReference type="ChEBI" id="CHEBI:29934"/>
        <dbReference type="EC" id="4.2.1.51"/>
    </reaction>
</comment>
<sequence length="316" mass="33751">MQRLGLRTVVRVPTTAYFGPKGTFTEQAARALAPGADFLPMPTIPEAVGAVRSGLAELACVPIENSVEGAVSAAMDTLAADAPPVVALAEYLLPIRFSILVRPGLKAADVRSIASHPHALAQVERWIQDTMPDAARRPASSTAGAAVGVQSGEFDAAVTAPVAASHYSLDVLATDVADERDAITRFLLLARPERLPEATGADRTSVIVVLSHQPGELAAVLNEFASRGINLTRIESRPLRNRFGEYRFYLDFDGHISEPRVADALGALRRRSQRVLFLGSYPKAEGNATEVTAPHRAADYELSGTWVAALLRGEQP</sequence>
<dbReference type="FunFam" id="3.30.70.260:FF:000012">
    <property type="entry name" value="Prephenate dehydratase"/>
    <property type="match status" value="1"/>
</dbReference>
<keyword evidence="14" id="KW-1185">Reference proteome</keyword>
<dbReference type="Pfam" id="PF01842">
    <property type="entry name" value="ACT"/>
    <property type="match status" value="1"/>
</dbReference>
<feature type="domain" description="Prephenate dehydratase" evidence="11">
    <location>
        <begin position="14"/>
        <end position="191"/>
    </location>
</feature>
<evidence type="ECO:0000256" key="2">
    <source>
        <dbReference type="ARBA" id="ARBA00013147"/>
    </source>
</evidence>
<keyword evidence="7 10" id="KW-0456">Lyase</keyword>
<dbReference type="InterPro" id="IPR002912">
    <property type="entry name" value="ACT_dom"/>
</dbReference>
<evidence type="ECO:0000256" key="3">
    <source>
        <dbReference type="ARBA" id="ARBA00021872"/>
    </source>
</evidence>
<accession>A0A1H9P9Q3</accession>
<feature type="domain" description="ACT" evidence="12">
    <location>
        <begin position="205"/>
        <end position="282"/>
    </location>
</feature>
<dbReference type="SUPFAM" id="SSF55021">
    <property type="entry name" value="ACT-like"/>
    <property type="match status" value="1"/>
</dbReference>
<dbReference type="InterPro" id="IPR045865">
    <property type="entry name" value="ACT-like_dom_sf"/>
</dbReference>
<dbReference type="UniPathway" id="UPA00121">
    <property type="reaction ID" value="UER00345"/>
</dbReference>
<dbReference type="PIRSF" id="PIRSF001500">
    <property type="entry name" value="Chor_mut_pdt_Ppr"/>
    <property type="match status" value="1"/>
</dbReference>
<evidence type="ECO:0000256" key="7">
    <source>
        <dbReference type="ARBA" id="ARBA00023239"/>
    </source>
</evidence>
<comment type="pathway">
    <text evidence="1 10">Amino-acid biosynthesis; L-phenylalanine biosynthesis; phenylpyruvate from prephenate: step 1/1.</text>
</comment>
<dbReference type="Proteomes" id="UP000199051">
    <property type="component" value="Unassembled WGS sequence"/>
</dbReference>
<proteinExistence type="predicted"/>
<keyword evidence="6 10" id="KW-0584">Phenylalanine biosynthesis</keyword>
<gene>
    <name evidence="10" type="primary">pheA</name>
    <name evidence="13" type="ORF">SAMN04487818_103356</name>
</gene>
<dbReference type="GO" id="GO:0005737">
    <property type="term" value="C:cytoplasm"/>
    <property type="evidence" value="ECO:0007669"/>
    <property type="project" value="TreeGrafter"/>
</dbReference>
<protein>
    <recommendedName>
        <fullName evidence="3 10">Prephenate dehydratase</fullName>
        <shortName evidence="10">PDT</shortName>
        <ecNumber evidence="2 10">4.2.1.51</ecNumber>
    </recommendedName>
</protein>
<organism evidence="13 14">
    <name type="scientific">Actinokineospora terrae</name>
    <dbReference type="NCBI Taxonomy" id="155974"/>
    <lineage>
        <taxon>Bacteria</taxon>
        <taxon>Bacillati</taxon>
        <taxon>Actinomycetota</taxon>
        <taxon>Actinomycetes</taxon>
        <taxon>Pseudonocardiales</taxon>
        <taxon>Pseudonocardiaceae</taxon>
        <taxon>Actinokineospora</taxon>
    </lineage>
</organism>
<dbReference type="Pfam" id="PF00800">
    <property type="entry name" value="PDT"/>
    <property type="match status" value="1"/>
</dbReference>
<dbReference type="Gene3D" id="3.40.190.10">
    <property type="entry name" value="Periplasmic binding protein-like II"/>
    <property type="match status" value="2"/>
</dbReference>